<dbReference type="AlphaFoldDB" id="A0A016TA84"/>
<evidence type="ECO:0000313" key="3">
    <source>
        <dbReference type="Proteomes" id="UP000024635"/>
    </source>
</evidence>
<dbReference type="EMBL" id="JARK01001458">
    <property type="protein sequence ID" value="EYB99536.1"/>
    <property type="molecule type" value="Genomic_DNA"/>
</dbReference>
<proteinExistence type="predicted"/>
<evidence type="ECO:0000313" key="2">
    <source>
        <dbReference type="EMBL" id="EYB99536.1"/>
    </source>
</evidence>
<protein>
    <submittedName>
        <fullName evidence="2">Uncharacterized protein</fullName>
    </submittedName>
</protein>
<organism evidence="2 3">
    <name type="scientific">Ancylostoma ceylanicum</name>
    <dbReference type="NCBI Taxonomy" id="53326"/>
    <lineage>
        <taxon>Eukaryota</taxon>
        <taxon>Metazoa</taxon>
        <taxon>Ecdysozoa</taxon>
        <taxon>Nematoda</taxon>
        <taxon>Chromadorea</taxon>
        <taxon>Rhabditida</taxon>
        <taxon>Rhabditina</taxon>
        <taxon>Rhabditomorpha</taxon>
        <taxon>Strongyloidea</taxon>
        <taxon>Ancylostomatidae</taxon>
        <taxon>Ancylostomatinae</taxon>
        <taxon>Ancylostoma</taxon>
    </lineage>
</organism>
<dbReference type="OrthoDB" id="3222at2759"/>
<reference evidence="3" key="1">
    <citation type="journal article" date="2015" name="Nat. Genet.">
        <title>The genome and transcriptome of the zoonotic hookworm Ancylostoma ceylanicum identify infection-specific gene families.</title>
        <authorList>
            <person name="Schwarz E.M."/>
            <person name="Hu Y."/>
            <person name="Antoshechkin I."/>
            <person name="Miller M.M."/>
            <person name="Sternberg P.W."/>
            <person name="Aroian R.V."/>
        </authorList>
    </citation>
    <scope>NUCLEOTIDE SEQUENCE</scope>
    <source>
        <strain evidence="3">HY135</strain>
    </source>
</reference>
<name>A0A016TA84_9BILA</name>
<sequence>MQCLRTYSEFQTYTSAGTTARFSSVSLPSRPAASVQQTNRVPASRPGPRLRPFGVHCISQCSSGYHRRYSI</sequence>
<gene>
    <name evidence="2" type="primary">Acey_s0122.g1105</name>
    <name evidence="2" type="ORF">Y032_0122g1105</name>
</gene>
<accession>A0A016TA84</accession>
<feature type="region of interest" description="Disordered" evidence="1">
    <location>
        <begin position="27"/>
        <end position="48"/>
    </location>
</feature>
<comment type="caution">
    <text evidence="2">The sequence shown here is derived from an EMBL/GenBank/DDBJ whole genome shotgun (WGS) entry which is preliminary data.</text>
</comment>
<keyword evidence="3" id="KW-1185">Reference proteome</keyword>
<evidence type="ECO:0000256" key="1">
    <source>
        <dbReference type="SAM" id="MobiDB-lite"/>
    </source>
</evidence>
<dbReference type="Proteomes" id="UP000024635">
    <property type="component" value="Unassembled WGS sequence"/>
</dbReference>